<sequence length="320" mass="35961">FIGVYGTDADYSDIFVETYRSDTGDLLPKGTYYLKLTDGTNKWYSEWFNIQDVYENILSLWSNQSYETFISSGAKIISAIETGSNGRVNSSTIDNFAVANDEEIIVIFFLTLNSGQVPSVNLLNADGLAVISNTVAATEGINEITLTVTKAATARMRLINTSASDYSTSEVWVQRKYSPRFVKLQFTNDKDLHGKRGDDQTILYQKGFTQECWLQTILNTPGSNRVDVGQEKDGVFIAEKIITQYKYRIIDYLNRSLFEGLIRLPQHKTITIIDEVGNEYTPDIGNVLVSAEWGTFDTGDVLIEWNDGSFVWVDNAEDIT</sequence>
<evidence type="ECO:0000313" key="1">
    <source>
        <dbReference type="EMBL" id="KKL62024.1"/>
    </source>
</evidence>
<feature type="non-terminal residue" evidence="1">
    <location>
        <position position="1"/>
    </location>
</feature>
<comment type="caution">
    <text evidence="1">The sequence shown here is derived from an EMBL/GenBank/DDBJ whole genome shotgun (WGS) entry which is preliminary data.</text>
</comment>
<dbReference type="AlphaFoldDB" id="A0A0F9DK74"/>
<protein>
    <submittedName>
        <fullName evidence="1">Uncharacterized protein</fullName>
    </submittedName>
</protein>
<reference evidence="1" key="1">
    <citation type="journal article" date="2015" name="Nature">
        <title>Complex archaea that bridge the gap between prokaryotes and eukaryotes.</title>
        <authorList>
            <person name="Spang A."/>
            <person name="Saw J.H."/>
            <person name="Jorgensen S.L."/>
            <person name="Zaremba-Niedzwiedzka K."/>
            <person name="Martijn J."/>
            <person name="Lind A.E."/>
            <person name="van Eijk R."/>
            <person name="Schleper C."/>
            <person name="Guy L."/>
            <person name="Ettema T.J."/>
        </authorList>
    </citation>
    <scope>NUCLEOTIDE SEQUENCE</scope>
</reference>
<dbReference type="EMBL" id="LAZR01028625">
    <property type="protein sequence ID" value="KKL62024.1"/>
    <property type="molecule type" value="Genomic_DNA"/>
</dbReference>
<gene>
    <name evidence="1" type="ORF">LCGC14_2189390</name>
</gene>
<accession>A0A0F9DK74</accession>
<organism evidence="1">
    <name type="scientific">marine sediment metagenome</name>
    <dbReference type="NCBI Taxonomy" id="412755"/>
    <lineage>
        <taxon>unclassified sequences</taxon>
        <taxon>metagenomes</taxon>
        <taxon>ecological metagenomes</taxon>
    </lineage>
</organism>
<name>A0A0F9DK74_9ZZZZ</name>
<proteinExistence type="predicted"/>